<dbReference type="InterPro" id="IPR037523">
    <property type="entry name" value="VOC_core"/>
</dbReference>
<sequence length="132" mass="15160">MNTIGRLVILVRDYEEAITFYRDKLGFEVFVDSEESSLRFVHLRLPQQKDMGIWLLKASSSAQRDQVGRQTAGEPCAVIYTNNFDFDYRRLSENGVHFTKPRCADTNAEFGHFVDLYGNEFVLVELKTVAAD</sequence>
<comment type="caution">
    <text evidence="2">The sequence shown here is derived from an EMBL/GenBank/DDBJ whole genome shotgun (WGS) entry which is preliminary data.</text>
</comment>
<accession>A0ABV4NSU1</accession>
<dbReference type="PROSITE" id="PS51819">
    <property type="entry name" value="VOC"/>
    <property type="match status" value="1"/>
</dbReference>
<proteinExistence type="predicted"/>
<dbReference type="RefSeq" id="WP_371844577.1">
    <property type="nucleotide sequence ID" value="NZ_JBGMEL010000020.1"/>
</dbReference>
<gene>
    <name evidence="2" type="ORF">ACCI51_16665</name>
</gene>
<feature type="domain" description="VOC" evidence="1">
    <location>
        <begin position="3"/>
        <end position="126"/>
    </location>
</feature>
<protein>
    <submittedName>
        <fullName evidence="2">VOC family protein</fullName>
    </submittedName>
</protein>
<dbReference type="Pfam" id="PF00903">
    <property type="entry name" value="Glyoxalase"/>
    <property type="match status" value="1"/>
</dbReference>
<evidence type="ECO:0000313" key="2">
    <source>
        <dbReference type="EMBL" id="MFA0792183.1"/>
    </source>
</evidence>
<dbReference type="Gene3D" id="3.10.180.10">
    <property type="entry name" value="2,3-Dihydroxybiphenyl 1,2-Dioxygenase, domain 1"/>
    <property type="match status" value="1"/>
</dbReference>
<name>A0ABV4NSU1_9GAMM</name>
<keyword evidence="3" id="KW-1185">Reference proteome</keyword>
<evidence type="ECO:0000259" key="1">
    <source>
        <dbReference type="PROSITE" id="PS51819"/>
    </source>
</evidence>
<evidence type="ECO:0000313" key="3">
    <source>
        <dbReference type="Proteomes" id="UP001569414"/>
    </source>
</evidence>
<dbReference type="InterPro" id="IPR004360">
    <property type="entry name" value="Glyas_Fos-R_dOase_dom"/>
</dbReference>
<dbReference type="EMBL" id="JBGMEL010000020">
    <property type="protein sequence ID" value="MFA0792183.1"/>
    <property type="molecule type" value="Genomic_DNA"/>
</dbReference>
<dbReference type="InterPro" id="IPR029068">
    <property type="entry name" value="Glyas_Bleomycin-R_OHBP_Dase"/>
</dbReference>
<dbReference type="PANTHER" id="PTHR36437:SF2">
    <property type="entry name" value="GLYOXALASE_BLEOMYCIN RESISTANCE PROTEIN_DIOXYGENASE"/>
    <property type="match status" value="1"/>
</dbReference>
<reference evidence="2 3" key="1">
    <citation type="submission" date="2024-08" db="EMBL/GenBank/DDBJ databases">
        <authorList>
            <person name="Ishaq N."/>
        </authorList>
    </citation>
    <scope>NUCLEOTIDE SEQUENCE [LARGE SCALE GENOMIC DNA]</scope>
    <source>
        <strain evidence="2 3">JCM 30400</strain>
    </source>
</reference>
<organism evidence="2 3">
    <name type="scientific">Microbulbifer echini</name>
    <dbReference type="NCBI Taxonomy" id="1529067"/>
    <lineage>
        <taxon>Bacteria</taxon>
        <taxon>Pseudomonadati</taxon>
        <taxon>Pseudomonadota</taxon>
        <taxon>Gammaproteobacteria</taxon>
        <taxon>Cellvibrionales</taxon>
        <taxon>Microbulbiferaceae</taxon>
        <taxon>Microbulbifer</taxon>
    </lineage>
</organism>
<dbReference type="SUPFAM" id="SSF54593">
    <property type="entry name" value="Glyoxalase/Bleomycin resistance protein/Dihydroxybiphenyl dioxygenase"/>
    <property type="match status" value="1"/>
</dbReference>
<dbReference type="PANTHER" id="PTHR36437">
    <property type="entry name" value="GLYOXALASE/BLEOMYCIN RESISTANCE PROTEIN/DIOXYGENASE"/>
    <property type="match status" value="1"/>
</dbReference>
<dbReference type="Proteomes" id="UP001569414">
    <property type="component" value="Unassembled WGS sequence"/>
</dbReference>